<dbReference type="AlphaFoldDB" id="A0A833S686"/>
<keyword evidence="4" id="KW-1185">Reference proteome</keyword>
<organism evidence="2 4">
    <name type="scientific">Phytophthora infestans</name>
    <name type="common">Potato late blight agent</name>
    <name type="synonym">Botrytis infestans</name>
    <dbReference type="NCBI Taxonomy" id="4787"/>
    <lineage>
        <taxon>Eukaryota</taxon>
        <taxon>Sar</taxon>
        <taxon>Stramenopiles</taxon>
        <taxon>Oomycota</taxon>
        <taxon>Peronosporomycetes</taxon>
        <taxon>Peronosporales</taxon>
        <taxon>Peronosporaceae</taxon>
        <taxon>Phytophthora</taxon>
    </lineage>
</organism>
<evidence type="ECO:0000313" key="2">
    <source>
        <dbReference type="EMBL" id="KAF4041502.1"/>
    </source>
</evidence>
<evidence type="ECO:0000313" key="4">
    <source>
        <dbReference type="Proteomes" id="UP000602510"/>
    </source>
</evidence>
<gene>
    <name evidence="2" type="ORF">GN244_ATG06224</name>
    <name evidence="3" type="ORF">GN958_ATG17874</name>
</gene>
<feature type="region of interest" description="Disordered" evidence="1">
    <location>
        <begin position="1"/>
        <end position="23"/>
    </location>
</feature>
<dbReference type="EMBL" id="WSZM01000121">
    <property type="protein sequence ID" value="KAF4041502.1"/>
    <property type="molecule type" value="Genomic_DNA"/>
</dbReference>
<proteinExistence type="predicted"/>
<dbReference type="Proteomes" id="UP000704712">
    <property type="component" value="Unassembled WGS sequence"/>
</dbReference>
<dbReference type="EMBL" id="JAACNO010002473">
    <property type="protein sequence ID" value="KAF4132965.1"/>
    <property type="molecule type" value="Genomic_DNA"/>
</dbReference>
<name>A0A833S686_PHYIN</name>
<reference evidence="2" key="1">
    <citation type="submission" date="2020-04" db="EMBL/GenBank/DDBJ databases">
        <title>Hybrid Assembly of Korean Phytophthora infestans isolates.</title>
        <authorList>
            <person name="Prokchorchik M."/>
            <person name="Lee Y."/>
            <person name="Seo J."/>
            <person name="Cho J.-H."/>
            <person name="Park Y.-E."/>
            <person name="Jang D.-C."/>
            <person name="Im J.-S."/>
            <person name="Choi J.-G."/>
            <person name="Park H.-J."/>
            <person name="Lee G.-B."/>
            <person name="Lee Y.-G."/>
            <person name="Hong S.-Y."/>
            <person name="Cho K."/>
            <person name="Sohn K.H."/>
        </authorList>
    </citation>
    <scope>NUCLEOTIDE SEQUENCE</scope>
    <source>
        <strain evidence="2">KR_1_A1</strain>
        <strain evidence="3">KR_2_A2</strain>
    </source>
</reference>
<dbReference type="Proteomes" id="UP000602510">
    <property type="component" value="Unassembled WGS sequence"/>
</dbReference>
<protein>
    <submittedName>
        <fullName evidence="2">Uncharacterized protein</fullName>
    </submittedName>
</protein>
<sequence>MASSKRSRTQPPDKNTNADKDDSIVAQAHAYTISSRGRALTHHERVDVLIVTANLKSGAVKLRQKELIAQKTFERCQWPFRQGIAAIINKDRRVPDCDHSSTQTAQLLKETLALFE</sequence>
<accession>A0A833S686</accession>
<evidence type="ECO:0000256" key="1">
    <source>
        <dbReference type="SAM" id="MobiDB-lite"/>
    </source>
</evidence>
<evidence type="ECO:0000313" key="3">
    <source>
        <dbReference type="EMBL" id="KAF4132965.1"/>
    </source>
</evidence>
<comment type="caution">
    <text evidence="2">The sequence shown here is derived from an EMBL/GenBank/DDBJ whole genome shotgun (WGS) entry which is preliminary data.</text>
</comment>